<evidence type="ECO:0000256" key="2">
    <source>
        <dbReference type="ARBA" id="ARBA00022448"/>
    </source>
</evidence>
<dbReference type="InterPro" id="IPR044766">
    <property type="entry name" value="NPSN/SNAP25-like_N_SNARE"/>
</dbReference>
<keyword evidence="4" id="KW-0472">Membrane</keyword>
<feature type="region of interest" description="Disordered" evidence="6">
    <location>
        <begin position="1"/>
        <end position="47"/>
    </location>
</feature>
<dbReference type="SMART" id="SM00397">
    <property type="entry name" value="t_SNARE"/>
    <property type="match status" value="2"/>
</dbReference>
<reference evidence="9" key="1">
    <citation type="journal article" date="2010" name="Nat. Biotechnol.">
        <title>Draft genome sequence of the oilseed species Ricinus communis.</title>
        <authorList>
            <person name="Chan A.P."/>
            <person name="Crabtree J."/>
            <person name="Zhao Q."/>
            <person name="Lorenzi H."/>
            <person name="Orvis J."/>
            <person name="Puiu D."/>
            <person name="Melake-Berhan A."/>
            <person name="Jones K.M."/>
            <person name="Redman J."/>
            <person name="Chen G."/>
            <person name="Cahoon E.B."/>
            <person name="Gedil M."/>
            <person name="Stanke M."/>
            <person name="Haas B.J."/>
            <person name="Wortman J.R."/>
            <person name="Fraser-Liggett C.M."/>
            <person name="Ravel J."/>
            <person name="Rabinowicz P.D."/>
        </authorList>
    </citation>
    <scope>NUCLEOTIDE SEQUENCE [LARGE SCALE GENOMIC DNA]</scope>
    <source>
        <strain evidence="9">cv. Hale</strain>
    </source>
</reference>
<dbReference type="GO" id="GO:0005484">
    <property type="term" value="F:SNAP receptor activity"/>
    <property type="evidence" value="ECO:0007669"/>
    <property type="project" value="InterPro"/>
</dbReference>
<feature type="region of interest" description="Disordered" evidence="6">
    <location>
        <begin position="110"/>
        <end position="165"/>
    </location>
</feature>
<keyword evidence="5" id="KW-0175">Coiled coil</keyword>
<evidence type="ECO:0000256" key="3">
    <source>
        <dbReference type="ARBA" id="ARBA00022927"/>
    </source>
</evidence>
<evidence type="ECO:0000256" key="6">
    <source>
        <dbReference type="SAM" id="MobiDB-lite"/>
    </source>
</evidence>
<dbReference type="Gene3D" id="1.20.5.110">
    <property type="match status" value="2"/>
</dbReference>
<dbReference type="CDD" id="cd15861">
    <property type="entry name" value="SNARE_SNAP25N_23N_29N_SEC9N"/>
    <property type="match status" value="1"/>
</dbReference>
<evidence type="ECO:0000313" key="9">
    <source>
        <dbReference type="Proteomes" id="UP000008311"/>
    </source>
</evidence>
<evidence type="ECO:0000256" key="1">
    <source>
        <dbReference type="ARBA" id="ARBA00004370"/>
    </source>
</evidence>
<dbReference type="CDD" id="cd15841">
    <property type="entry name" value="SNARE_Qc"/>
    <property type="match status" value="1"/>
</dbReference>
<dbReference type="GO" id="GO:0031201">
    <property type="term" value="C:SNARE complex"/>
    <property type="evidence" value="ECO:0007669"/>
    <property type="project" value="InterPro"/>
</dbReference>
<proteinExistence type="predicted"/>
<dbReference type="InParanoid" id="B9RCW1"/>
<organism evidence="8 9">
    <name type="scientific">Ricinus communis</name>
    <name type="common">Castor bean</name>
    <dbReference type="NCBI Taxonomy" id="3988"/>
    <lineage>
        <taxon>Eukaryota</taxon>
        <taxon>Viridiplantae</taxon>
        <taxon>Streptophyta</taxon>
        <taxon>Embryophyta</taxon>
        <taxon>Tracheophyta</taxon>
        <taxon>Spermatophyta</taxon>
        <taxon>Magnoliopsida</taxon>
        <taxon>eudicotyledons</taxon>
        <taxon>Gunneridae</taxon>
        <taxon>Pentapetalae</taxon>
        <taxon>rosids</taxon>
        <taxon>fabids</taxon>
        <taxon>Malpighiales</taxon>
        <taxon>Euphorbiaceae</taxon>
        <taxon>Acalyphoideae</taxon>
        <taxon>Acalypheae</taxon>
        <taxon>Ricinus</taxon>
    </lineage>
</organism>
<evidence type="ECO:0000256" key="4">
    <source>
        <dbReference type="ARBA" id="ARBA00023136"/>
    </source>
</evidence>
<dbReference type="EMBL" id="EQ973775">
    <property type="protein sequence ID" value="EEF50778.1"/>
    <property type="molecule type" value="Genomic_DNA"/>
</dbReference>
<dbReference type="STRING" id="3988.B9RCW1"/>
<dbReference type="InterPro" id="IPR000727">
    <property type="entry name" value="T_SNARE_dom"/>
</dbReference>
<dbReference type="AlphaFoldDB" id="B9RCW1"/>
<feature type="domain" description="T-SNARE coiled-coil homology" evidence="7">
    <location>
        <begin position="168"/>
        <end position="230"/>
    </location>
</feature>
<dbReference type="eggNOG" id="KOG3065">
    <property type="taxonomic scope" value="Eukaryota"/>
</dbReference>
<dbReference type="PROSITE" id="PS50192">
    <property type="entry name" value="T_SNARE"/>
    <property type="match status" value="1"/>
</dbReference>
<dbReference type="GO" id="GO:0015031">
    <property type="term" value="P:protein transport"/>
    <property type="evidence" value="ECO:0007669"/>
    <property type="project" value="UniProtKB-KW"/>
</dbReference>
<accession>B9RCW1</accession>
<keyword evidence="2" id="KW-0813">Transport</keyword>
<feature type="compositionally biased region" description="Polar residues" evidence="6">
    <location>
        <begin position="18"/>
        <end position="27"/>
    </location>
</feature>
<evidence type="ECO:0000256" key="5">
    <source>
        <dbReference type="SAM" id="Coils"/>
    </source>
</evidence>
<dbReference type="PANTHER" id="PTHR19305:SF40">
    <property type="entry name" value="SNAP25 HOMOLOGOUS PROTEIN SNAP30-RELATED"/>
    <property type="match status" value="1"/>
</dbReference>
<protein>
    <submittedName>
        <fullName evidence="8">Synaptosomal associated protein, putative</fullName>
    </submittedName>
</protein>
<dbReference type="FunFam" id="1.20.5.110:FF:000040">
    <property type="entry name" value="SNAP25 homologous protein SNAP33"/>
    <property type="match status" value="1"/>
</dbReference>
<dbReference type="GO" id="GO:0005886">
    <property type="term" value="C:plasma membrane"/>
    <property type="evidence" value="ECO:0000318"/>
    <property type="project" value="GO_Central"/>
</dbReference>
<sequence length="233" mass="25684">MFGFLRSPANKANDESNAKQTHQSAKRANSEPALNIPGKDFDDDATDRYKNGFREIAEDIKQDATKTLDTLHAQGEQITRTHNMAVDMEKDLSKGEKLLNNLGGIFSKPWKPKKTRQITGPVVAADNPSKKSDNHKEQREKLGLGGKRGHSAPTTPPSEPTSALQKVELEKAKQDDALSDLSNILGDLKGMAVDMGNEIERQNKALDHLSDDVDELKTRVKGANQRARHLLGK</sequence>
<comment type="subcellular location">
    <subcellularLocation>
        <location evidence="1">Membrane</location>
    </subcellularLocation>
</comment>
<keyword evidence="3" id="KW-0653">Protein transport</keyword>
<feature type="compositionally biased region" description="Basic and acidic residues" evidence="6">
    <location>
        <begin position="128"/>
        <end position="142"/>
    </location>
</feature>
<dbReference type="Proteomes" id="UP000008311">
    <property type="component" value="Unassembled WGS sequence"/>
</dbReference>
<evidence type="ECO:0000313" key="8">
    <source>
        <dbReference type="EMBL" id="EEF50778.1"/>
    </source>
</evidence>
<feature type="coiled-coil region" evidence="5">
    <location>
        <begin position="199"/>
        <end position="233"/>
    </location>
</feature>
<gene>
    <name evidence="8" type="ORF">RCOM_1621450</name>
</gene>
<name>B9RCW1_RICCO</name>
<keyword evidence="9" id="KW-1185">Reference proteome</keyword>
<dbReference type="SUPFAM" id="SSF58038">
    <property type="entry name" value="SNARE fusion complex"/>
    <property type="match status" value="2"/>
</dbReference>
<evidence type="ECO:0000259" key="7">
    <source>
        <dbReference type="PROSITE" id="PS50192"/>
    </source>
</evidence>
<dbReference type="PANTHER" id="PTHR19305">
    <property type="entry name" value="SYNAPTOSOMAL ASSOCIATED PROTEIN"/>
    <property type="match status" value="1"/>
</dbReference>